<evidence type="ECO:0000313" key="3">
    <source>
        <dbReference type="Proteomes" id="UP000003639"/>
    </source>
</evidence>
<keyword evidence="1" id="KW-0812">Transmembrane</keyword>
<reference evidence="2 3" key="2">
    <citation type="submission" date="2007-06" db="EMBL/GenBank/DDBJ databases">
        <title>Draft genome sequence of Pseudoflavonifractor capillosus ATCC 29799.</title>
        <authorList>
            <person name="Sudarsanam P."/>
            <person name="Ley R."/>
            <person name="Guruge J."/>
            <person name="Turnbaugh P.J."/>
            <person name="Mahowald M."/>
            <person name="Liep D."/>
            <person name="Gordon J."/>
        </authorList>
    </citation>
    <scope>NUCLEOTIDE SEQUENCE [LARGE SCALE GENOMIC DNA]</scope>
    <source>
        <strain evidence="2 3">ATCC 29799</strain>
    </source>
</reference>
<evidence type="ECO:0000256" key="1">
    <source>
        <dbReference type="SAM" id="Phobius"/>
    </source>
</evidence>
<name>A6NTY8_9FIRM</name>
<keyword evidence="1" id="KW-0472">Membrane</keyword>
<gene>
    <name evidence="2" type="ORF">BACCAP_01667</name>
</gene>
<comment type="caution">
    <text evidence="2">The sequence shown here is derived from an EMBL/GenBank/DDBJ whole genome shotgun (WGS) entry which is preliminary data.</text>
</comment>
<proteinExistence type="predicted"/>
<dbReference type="EMBL" id="AAXG02000011">
    <property type="protein sequence ID" value="EDN00334.1"/>
    <property type="molecule type" value="Genomic_DNA"/>
</dbReference>
<evidence type="ECO:0000313" key="2">
    <source>
        <dbReference type="EMBL" id="EDN00334.1"/>
    </source>
</evidence>
<keyword evidence="3" id="KW-1185">Reference proteome</keyword>
<dbReference type="AlphaFoldDB" id="A6NTY8"/>
<feature type="transmembrane region" description="Helical" evidence="1">
    <location>
        <begin position="20"/>
        <end position="42"/>
    </location>
</feature>
<keyword evidence="1" id="KW-1133">Transmembrane helix</keyword>
<protein>
    <submittedName>
        <fullName evidence="2">Uncharacterized protein</fullName>
    </submittedName>
</protein>
<reference evidence="2 3" key="1">
    <citation type="submission" date="2007-04" db="EMBL/GenBank/DDBJ databases">
        <authorList>
            <person name="Fulton L."/>
            <person name="Clifton S."/>
            <person name="Fulton B."/>
            <person name="Xu J."/>
            <person name="Minx P."/>
            <person name="Pepin K.H."/>
            <person name="Johnson M."/>
            <person name="Thiruvilangam P."/>
            <person name="Bhonagiri V."/>
            <person name="Nash W.E."/>
            <person name="Mardis E.R."/>
            <person name="Wilson R.K."/>
        </authorList>
    </citation>
    <scope>NUCLEOTIDE SEQUENCE [LARGE SCALE GENOMIC DNA]</scope>
    <source>
        <strain evidence="2 3">ATCC 29799</strain>
    </source>
</reference>
<accession>A6NTY8</accession>
<organism evidence="2 3">
    <name type="scientific">Pseudoflavonifractor capillosus ATCC 29799</name>
    <dbReference type="NCBI Taxonomy" id="411467"/>
    <lineage>
        <taxon>Bacteria</taxon>
        <taxon>Bacillati</taxon>
        <taxon>Bacillota</taxon>
        <taxon>Clostridia</taxon>
        <taxon>Eubacteriales</taxon>
        <taxon>Oscillospiraceae</taxon>
        <taxon>Pseudoflavonifractor</taxon>
    </lineage>
</organism>
<dbReference type="Proteomes" id="UP000003639">
    <property type="component" value="Unassembled WGS sequence"/>
</dbReference>
<sequence length="46" mass="5185">MVRSLRAEERPEPRHWARYLHSAICITSISLPPFYASSFLAAPKGA</sequence>